<proteinExistence type="predicted"/>
<sequence length="70" mass="7507">MHLLLIRIDRIQQIAAEPATLDALKTALSPHTQPPQTAPELPGSLAAWPLVADPNVPASYVRCSPTKRSA</sequence>
<gene>
    <name evidence="1" type="ORF">GCM10023082_14470</name>
</gene>
<reference evidence="2" key="1">
    <citation type="journal article" date="2019" name="Int. J. Syst. Evol. Microbiol.">
        <title>The Global Catalogue of Microorganisms (GCM) 10K type strain sequencing project: providing services to taxonomists for standard genome sequencing and annotation.</title>
        <authorList>
            <consortium name="The Broad Institute Genomics Platform"/>
            <consortium name="The Broad Institute Genome Sequencing Center for Infectious Disease"/>
            <person name="Wu L."/>
            <person name="Ma J."/>
        </authorList>
    </citation>
    <scope>NUCLEOTIDE SEQUENCE [LARGE SCALE GENOMIC DNA]</scope>
    <source>
        <strain evidence="2">JCM 30846</strain>
    </source>
</reference>
<name>A0ABP7EE76_9ACTN</name>
<evidence type="ECO:0000313" key="1">
    <source>
        <dbReference type="EMBL" id="GAA3718018.1"/>
    </source>
</evidence>
<comment type="caution">
    <text evidence="1">The sequence shown here is derived from an EMBL/GenBank/DDBJ whole genome shotgun (WGS) entry which is preliminary data.</text>
</comment>
<dbReference type="EMBL" id="BAABEP010000006">
    <property type="protein sequence ID" value="GAA3718018.1"/>
    <property type="molecule type" value="Genomic_DNA"/>
</dbReference>
<keyword evidence="2" id="KW-1185">Reference proteome</keyword>
<organism evidence="1 2">
    <name type="scientific">Streptomyces tremellae</name>
    <dbReference type="NCBI Taxonomy" id="1124239"/>
    <lineage>
        <taxon>Bacteria</taxon>
        <taxon>Bacillati</taxon>
        <taxon>Actinomycetota</taxon>
        <taxon>Actinomycetes</taxon>
        <taxon>Kitasatosporales</taxon>
        <taxon>Streptomycetaceae</taxon>
        <taxon>Streptomyces</taxon>
    </lineage>
</organism>
<dbReference type="RefSeq" id="WP_345642766.1">
    <property type="nucleotide sequence ID" value="NZ_BAABEP010000006.1"/>
</dbReference>
<accession>A0ABP7EE76</accession>
<dbReference type="Proteomes" id="UP001499884">
    <property type="component" value="Unassembled WGS sequence"/>
</dbReference>
<protein>
    <submittedName>
        <fullName evidence="1">Uncharacterized protein</fullName>
    </submittedName>
</protein>
<evidence type="ECO:0000313" key="2">
    <source>
        <dbReference type="Proteomes" id="UP001499884"/>
    </source>
</evidence>